<evidence type="ECO:0000259" key="1">
    <source>
        <dbReference type="PROSITE" id="PS50056"/>
    </source>
</evidence>
<dbReference type="InterPro" id="IPR029021">
    <property type="entry name" value="Prot-tyrosine_phosphatase-like"/>
</dbReference>
<dbReference type="OrthoDB" id="449382at2759"/>
<dbReference type="EMBL" id="ML996085">
    <property type="protein sequence ID" value="KAF2153001.1"/>
    <property type="molecule type" value="Genomic_DNA"/>
</dbReference>
<evidence type="ECO:0000313" key="3">
    <source>
        <dbReference type="Proteomes" id="UP000799439"/>
    </source>
</evidence>
<keyword evidence="3" id="KW-1185">Reference proteome</keyword>
<proteinExistence type="predicted"/>
<protein>
    <recommendedName>
        <fullName evidence="1">Tyrosine specific protein phosphatases domain-containing protein</fullName>
    </recommendedName>
</protein>
<sequence length="287" mass="31316">MSATTEPPKAPSNLPPPFHNIDGIANFRDIGGLPTTSSPTHKVKQGILFRSADPSNVSSQGLSQLHALNITTVFDLRSEPEIKRQGKEWDGTAIKAPFVDAEKARGNQIARHWTPVFAQTDASPAALAMRYKAYTEEGAGGFVKAYGDILDNGGNAYGAVLRHLAEEKEGACLVHCTAGKDRTGVLVAILLLLLGVGEEEVAREYSLTNKGLEHLREFYVERLLRTEVLKGDREGVERMITSREESMRGTIGMVKERWGGAEGYVRDVVGLTDEEIGGLRRRFGVEA</sequence>
<dbReference type="GO" id="GO:0004721">
    <property type="term" value="F:phosphoprotein phosphatase activity"/>
    <property type="evidence" value="ECO:0007669"/>
    <property type="project" value="InterPro"/>
</dbReference>
<feature type="domain" description="Tyrosine specific protein phosphatases" evidence="1">
    <location>
        <begin position="155"/>
        <end position="220"/>
    </location>
</feature>
<reference evidence="2" key="1">
    <citation type="journal article" date="2020" name="Stud. Mycol.">
        <title>101 Dothideomycetes genomes: a test case for predicting lifestyles and emergence of pathogens.</title>
        <authorList>
            <person name="Haridas S."/>
            <person name="Albert R."/>
            <person name="Binder M."/>
            <person name="Bloem J."/>
            <person name="Labutti K."/>
            <person name="Salamov A."/>
            <person name="Andreopoulos B."/>
            <person name="Baker S."/>
            <person name="Barry K."/>
            <person name="Bills G."/>
            <person name="Bluhm B."/>
            <person name="Cannon C."/>
            <person name="Castanera R."/>
            <person name="Culley D."/>
            <person name="Daum C."/>
            <person name="Ezra D."/>
            <person name="Gonzalez J."/>
            <person name="Henrissat B."/>
            <person name="Kuo A."/>
            <person name="Liang C."/>
            <person name="Lipzen A."/>
            <person name="Lutzoni F."/>
            <person name="Magnuson J."/>
            <person name="Mondo S."/>
            <person name="Nolan M."/>
            <person name="Ohm R."/>
            <person name="Pangilinan J."/>
            <person name="Park H.-J."/>
            <person name="Ramirez L."/>
            <person name="Alfaro M."/>
            <person name="Sun H."/>
            <person name="Tritt A."/>
            <person name="Yoshinaga Y."/>
            <person name="Zwiers L.-H."/>
            <person name="Turgeon B."/>
            <person name="Goodwin S."/>
            <person name="Spatafora J."/>
            <person name="Crous P."/>
            <person name="Grigoriev I."/>
        </authorList>
    </citation>
    <scope>NUCLEOTIDE SEQUENCE</scope>
    <source>
        <strain evidence="2">CBS 260.36</strain>
    </source>
</reference>
<dbReference type="InterPro" id="IPR016130">
    <property type="entry name" value="Tyr_Pase_AS"/>
</dbReference>
<dbReference type="PANTHER" id="PTHR31126">
    <property type="entry name" value="TYROSINE-PROTEIN PHOSPHATASE"/>
    <property type="match status" value="1"/>
</dbReference>
<dbReference type="InterPro" id="IPR026893">
    <property type="entry name" value="Tyr/Ser_Pase_IphP-type"/>
</dbReference>
<dbReference type="PANTHER" id="PTHR31126:SF1">
    <property type="entry name" value="TYROSINE SPECIFIC PROTEIN PHOSPHATASES DOMAIN-CONTAINING PROTEIN"/>
    <property type="match status" value="1"/>
</dbReference>
<dbReference type="InterPro" id="IPR000387">
    <property type="entry name" value="Tyr_Pase_dom"/>
</dbReference>
<dbReference type="PROSITE" id="PS50056">
    <property type="entry name" value="TYR_PHOSPHATASE_2"/>
    <property type="match status" value="1"/>
</dbReference>
<dbReference type="Pfam" id="PF13350">
    <property type="entry name" value="Y_phosphatase3"/>
    <property type="match status" value="1"/>
</dbReference>
<accession>A0A9P4J0L6</accession>
<evidence type="ECO:0000313" key="2">
    <source>
        <dbReference type="EMBL" id="KAF2153001.1"/>
    </source>
</evidence>
<gene>
    <name evidence="2" type="ORF">K461DRAFT_293302</name>
</gene>
<dbReference type="AlphaFoldDB" id="A0A9P4J0L6"/>
<comment type="caution">
    <text evidence="2">The sequence shown here is derived from an EMBL/GenBank/DDBJ whole genome shotgun (WGS) entry which is preliminary data.</text>
</comment>
<dbReference type="PROSITE" id="PS00383">
    <property type="entry name" value="TYR_PHOSPHATASE_1"/>
    <property type="match status" value="1"/>
</dbReference>
<dbReference type="Gene3D" id="3.90.190.10">
    <property type="entry name" value="Protein tyrosine phosphatase superfamily"/>
    <property type="match status" value="1"/>
</dbReference>
<organism evidence="2 3">
    <name type="scientific">Myriangium duriaei CBS 260.36</name>
    <dbReference type="NCBI Taxonomy" id="1168546"/>
    <lineage>
        <taxon>Eukaryota</taxon>
        <taxon>Fungi</taxon>
        <taxon>Dikarya</taxon>
        <taxon>Ascomycota</taxon>
        <taxon>Pezizomycotina</taxon>
        <taxon>Dothideomycetes</taxon>
        <taxon>Dothideomycetidae</taxon>
        <taxon>Myriangiales</taxon>
        <taxon>Myriangiaceae</taxon>
        <taxon>Myriangium</taxon>
    </lineage>
</organism>
<dbReference type="SUPFAM" id="SSF52799">
    <property type="entry name" value="(Phosphotyrosine protein) phosphatases II"/>
    <property type="match status" value="1"/>
</dbReference>
<name>A0A9P4J0L6_9PEZI</name>
<dbReference type="Proteomes" id="UP000799439">
    <property type="component" value="Unassembled WGS sequence"/>
</dbReference>